<keyword evidence="4" id="KW-1185">Reference proteome</keyword>
<feature type="region of interest" description="Disordered" evidence="1">
    <location>
        <begin position="121"/>
        <end position="155"/>
    </location>
</feature>
<feature type="chain" id="PRO_5026153484" evidence="2">
    <location>
        <begin position="19"/>
        <end position="155"/>
    </location>
</feature>
<evidence type="ECO:0000256" key="1">
    <source>
        <dbReference type="SAM" id="MobiDB-lite"/>
    </source>
</evidence>
<evidence type="ECO:0000313" key="4">
    <source>
        <dbReference type="Proteomes" id="UP000479190"/>
    </source>
</evidence>
<gene>
    <name evidence="3" type="ORF">TBRA_LOCUS2757</name>
</gene>
<evidence type="ECO:0000313" key="3">
    <source>
        <dbReference type="EMBL" id="CAB0030768.1"/>
    </source>
</evidence>
<dbReference type="Proteomes" id="UP000479190">
    <property type="component" value="Unassembled WGS sequence"/>
</dbReference>
<proteinExistence type="predicted"/>
<organism evidence="3 4">
    <name type="scientific">Trichogramma brassicae</name>
    <dbReference type="NCBI Taxonomy" id="86971"/>
    <lineage>
        <taxon>Eukaryota</taxon>
        <taxon>Metazoa</taxon>
        <taxon>Ecdysozoa</taxon>
        <taxon>Arthropoda</taxon>
        <taxon>Hexapoda</taxon>
        <taxon>Insecta</taxon>
        <taxon>Pterygota</taxon>
        <taxon>Neoptera</taxon>
        <taxon>Endopterygota</taxon>
        <taxon>Hymenoptera</taxon>
        <taxon>Apocrita</taxon>
        <taxon>Proctotrupomorpha</taxon>
        <taxon>Chalcidoidea</taxon>
        <taxon>Trichogrammatidae</taxon>
        <taxon>Trichogramma</taxon>
    </lineage>
</organism>
<keyword evidence="2" id="KW-0732">Signal</keyword>
<protein>
    <submittedName>
        <fullName evidence="3">Uncharacterized protein</fullName>
    </submittedName>
</protein>
<reference evidence="3 4" key="1">
    <citation type="submission" date="2020-02" db="EMBL/GenBank/DDBJ databases">
        <authorList>
            <person name="Ferguson B K."/>
        </authorList>
    </citation>
    <scope>NUCLEOTIDE SEQUENCE [LARGE SCALE GENOMIC DNA]</scope>
</reference>
<name>A0A6H5I4R3_9HYME</name>
<evidence type="ECO:0000256" key="2">
    <source>
        <dbReference type="SAM" id="SignalP"/>
    </source>
</evidence>
<accession>A0A6H5I4R3</accession>
<dbReference type="EMBL" id="CADCXV010000543">
    <property type="protein sequence ID" value="CAB0030768.1"/>
    <property type="molecule type" value="Genomic_DNA"/>
</dbReference>
<sequence>MWSTYSWIVALINPSIVASRTTLYMGQNNTFLKFRPHNTWSSNYRSGGTRTVGDATKGLDVRVGKEVLLDFSTKRLGSTRIRQPSRPVQQARYNDQRTGQRVKFIKAMTVAGTVELEASEQVEVAPRQSHERDARPTGRAISQRIGRSGGGVRGR</sequence>
<dbReference type="AlphaFoldDB" id="A0A6H5I4R3"/>
<feature type="signal peptide" evidence="2">
    <location>
        <begin position="1"/>
        <end position="18"/>
    </location>
</feature>